<dbReference type="GO" id="GO:0003691">
    <property type="term" value="F:double-stranded telomeric DNA binding"/>
    <property type="evidence" value="ECO:0007669"/>
    <property type="project" value="TreeGrafter"/>
</dbReference>
<dbReference type="EMBL" id="CAJVRM010000742">
    <property type="protein sequence ID" value="CAG8983869.1"/>
    <property type="molecule type" value="Genomic_DNA"/>
</dbReference>
<name>A0A9N9LZE7_9HELO</name>
<dbReference type="InterPro" id="IPR009057">
    <property type="entry name" value="Homeodomain-like_sf"/>
</dbReference>
<feature type="region of interest" description="Disordered" evidence="4">
    <location>
        <begin position="383"/>
        <end position="417"/>
    </location>
</feature>
<feature type="region of interest" description="Disordered" evidence="4">
    <location>
        <begin position="535"/>
        <end position="554"/>
    </location>
</feature>
<feature type="compositionally biased region" description="Polar residues" evidence="4">
    <location>
        <begin position="443"/>
        <end position="453"/>
    </location>
</feature>
<evidence type="ECO:0000259" key="5">
    <source>
        <dbReference type="PROSITE" id="PS51294"/>
    </source>
</evidence>
<feature type="domain" description="HTH myb-type" evidence="5">
    <location>
        <begin position="451"/>
        <end position="516"/>
    </location>
</feature>
<protein>
    <recommendedName>
        <fullName evidence="5">HTH myb-type domain-containing protein</fullName>
    </recommendedName>
</protein>
<dbReference type="PANTHER" id="PTHR47807">
    <property type="entry name" value="PROTEIN TBF1"/>
    <property type="match status" value="1"/>
</dbReference>
<feature type="compositionally biased region" description="Low complexity" evidence="4">
    <location>
        <begin position="606"/>
        <end position="641"/>
    </location>
</feature>
<dbReference type="AlphaFoldDB" id="A0A9N9LZE7"/>
<feature type="compositionally biased region" description="Polar residues" evidence="4">
    <location>
        <begin position="576"/>
        <end position="590"/>
    </location>
</feature>
<dbReference type="InterPro" id="IPR017930">
    <property type="entry name" value="Myb_dom"/>
</dbReference>
<feature type="region of interest" description="Disordered" evidence="4">
    <location>
        <begin position="1"/>
        <end position="36"/>
    </location>
</feature>
<dbReference type="FunFam" id="1.10.10.60:FF:000137">
    <property type="entry name" value="MYB DNA binding protein"/>
    <property type="match status" value="1"/>
</dbReference>
<keyword evidence="7" id="KW-1185">Reference proteome</keyword>
<comment type="caution">
    <text evidence="6">The sequence shown here is derived from an EMBL/GenBank/DDBJ whole genome shotgun (WGS) entry which is preliminary data.</text>
</comment>
<dbReference type="Proteomes" id="UP000701801">
    <property type="component" value="Unassembled WGS sequence"/>
</dbReference>
<feature type="compositionally biased region" description="Low complexity" evidence="4">
    <location>
        <begin position="400"/>
        <end position="412"/>
    </location>
</feature>
<evidence type="ECO:0000313" key="7">
    <source>
        <dbReference type="Proteomes" id="UP000701801"/>
    </source>
</evidence>
<evidence type="ECO:0000313" key="6">
    <source>
        <dbReference type="EMBL" id="CAG8983869.1"/>
    </source>
</evidence>
<dbReference type="InterPro" id="IPR052833">
    <property type="entry name" value="Telomeric_DNA-bd_trans-reg"/>
</dbReference>
<dbReference type="CDD" id="cd11660">
    <property type="entry name" value="SANT_TRF"/>
    <property type="match status" value="1"/>
</dbReference>
<dbReference type="OrthoDB" id="3366990at2759"/>
<feature type="compositionally biased region" description="Polar residues" evidence="4">
    <location>
        <begin position="383"/>
        <end position="393"/>
    </location>
</feature>
<sequence length="679" mass="76088">MVMVNGDYSPPVTIAHESISPGHKRNRSQSQDPANKRLKMESGLEDLELEAALAQATTNATLPAAHALPPREPIHESAPPQNHQPIHAEVRNIIYDPNTYMWVMSLPILENLSIQILSTLAQGPCSETIHIVTSPDSLHGQAYSTLKSLFDQTKKIYSKDDNFLSADVLNFTDEKHRSIIRITNMATFVSGVFGGQDVGFYELNNYFIDTFTPEGEPMNKTACSLHINLKTQMYLSACGEEGNDQTKEEILDDLFPVDLNQTLLKRHPQQDLSESEKNYLDSCRQRKELLLSARTDAESIPAIEALSEDYPWEQYLEDLSVHLNQEYETLLGPYMKRHALTTPAARGTNTNQMQAREPFHDRVELLASADSAAQMAFRDIVARQSSQQQNGATSHHQHSGPHSSHSGGFQPSYGCSNIPYHTQTAPTQVLYNQARQAALAKSTPGTNRQTGPPSQRRPWSTEEENALMAGLDQVRGPHWSQILALYGEKGSQSQILADRNQVQLKDKARNLKLFFLKSNIEVPYYLQSVTGELKTRAPGQAARKEAEERSRLEQTEAQAHFDGIMTLGRGLHEQTPEQNGVASQASPDNSQSRRQESPEEFHVTEPTTQLQSQPSAQSQPQPTKYQPQPQQQSQQTQQSEQVSDEEQLRQQLLAANATEGHFQRHESTMQHNGFENRAM</sequence>
<dbReference type="PANTHER" id="PTHR47807:SF1">
    <property type="entry name" value="PROTEIN TBF1"/>
    <property type="match status" value="1"/>
</dbReference>
<evidence type="ECO:0000256" key="1">
    <source>
        <dbReference type="ARBA" id="ARBA00023125"/>
    </source>
</evidence>
<evidence type="ECO:0000256" key="3">
    <source>
        <dbReference type="ARBA" id="ARBA00023306"/>
    </source>
</evidence>
<reference evidence="6" key="1">
    <citation type="submission" date="2021-07" db="EMBL/GenBank/DDBJ databases">
        <authorList>
            <person name="Durling M."/>
        </authorList>
    </citation>
    <scope>NUCLEOTIDE SEQUENCE</scope>
</reference>
<feature type="compositionally biased region" description="Basic and acidic residues" evidence="4">
    <location>
        <begin position="591"/>
        <end position="603"/>
    </location>
</feature>
<dbReference type="GO" id="GO:0010833">
    <property type="term" value="P:telomere maintenance via telomere lengthening"/>
    <property type="evidence" value="ECO:0007669"/>
    <property type="project" value="TreeGrafter"/>
</dbReference>
<proteinExistence type="predicted"/>
<feature type="region of interest" description="Disordered" evidence="4">
    <location>
        <begin position="436"/>
        <end position="460"/>
    </location>
</feature>
<feature type="compositionally biased region" description="Basic and acidic residues" evidence="4">
    <location>
        <begin position="542"/>
        <end position="554"/>
    </location>
</feature>
<accession>A0A9N9LZE7</accession>
<keyword evidence="1" id="KW-0238">DNA-binding</keyword>
<organism evidence="6 7">
    <name type="scientific">Hymenoscyphus albidus</name>
    <dbReference type="NCBI Taxonomy" id="595503"/>
    <lineage>
        <taxon>Eukaryota</taxon>
        <taxon>Fungi</taxon>
        <taxon>Dikarya</taxon>
        <taxon>Ascomycota</taxon>
        <taxon>Pezizomycotina</taxon>
        <taxon>Leotiomycetes</taxon>
        <taxon>Helotiales</taxon>
        <taxon>Helotiaceae</taxon>
        <taxon>Hymenoscyphus</taxon>
    </lineage>
</organism>
<dbReference type="Gene3D" id="1.10.10.60">
    <property type="entry name" value="Homeodomain-like"/>
    <property type="match status" value="1"/>
</dbReference>
<feature type="region of interest" description="Disordered" evidence="4">
    <location>
        <begin position="574"/>
        <end position="679"/>
    </location>
</feature>
<gene>
    <name evidence="6" type="ORF">HYALB_00005507</name>
</gene>
<dbReference type="InterPro" id="IPR013867">
    <property type="entry name" value="Telomere_rpt-bd_fac_dimer_dom"/>
</dbReference>
<keyword evidence="2" id="KW-0539">Nucleus</keyword>
<keyword evidence="3" id="KW-0131">Cell cycle</keyword>
<dbReference type="GO" id="GO:0042803">
    <property type="term" value="F:protein homodimerization activity"/>
    <property type="evidence" value="ECO:0007669"/>
    <property type="project" value="InterPro"/>
</dbReference>
<dbReference type="Pfam" id="PF08558">
    <property type="entry name" value="TRF"/>
    <property type="match status" value="1"/>
</dbReference>
<evidence type="ECO:0000256" key="4">
    <source>
        <dbReference type="SAM" id="MobiDB-lite"/>
    </source>
</evidence>
<dbReference type="SUPFAM" id="SSF46689">
    <property type="entry name" value="Homeodomain-like"/>
    <property type="match status" value="1"/>
</dbReference>
<evidence type="ECO:0000256" key="2">
    <source>
        <dbReference type="ARBA" id="ARBA00023242"/>
    </source>
</evidence>
<dbReference type="PROSITE" id="PS51294">
    <property type="entry name" value="HTH_MYB"/>
    <property type="match status" value="1"/>
</dbReference>